<evidence type="ECO:0000256" key="1">
    <source>
        <dbReference type="SAM" id="Phobius"/>
    </source>
</evidence>
<sequence>MNFSNSKMGSSIAMALVFLLLLLLPFGDLLEASGMETFKAQQLGDILKNCVIIIYGILMIRRLGFVRISGLKNTIPKYPILLIVPLYFALLGPLWYFYFGYEFHNIAAADVIILLLAMLGVGISEEVIFRGLILPNLLKGSSAEQPMLIPIVLAALLFGVLHFLNLFNADAQFPTVIAQVIYATFFGIAFGIILLRSKSLLALGVLHGIINFFNSLDDLPGAVEPAKMQEYAIHEAVFSVLVVIPFLWYALRQLPSIKRQDVLSQIDSDQLV</sequence>
<keyword evidence="3" id="KW-0645">Protease</keyword>
<reference evidence="3 4" key="1">
    <citation type="submission" date="2020-01" db="EMBL/GenBank/DDBJ databases">
        <title>Bacteria diversity of Porities sp.</title>
        <authorList>
            <person name="Wang G."/>
        </authorList>
    </citation>
    <scope>NUCLEOTIDE SEQUENCE [LARGE SCALE GENOMIC DNA]</scope>
    <source>
        <strain evidence="3 4">R33</strain>
    </source>
</reference>
<proteinExistence type="predicted"/>
<feature type="transmembrane region" description="Helical" evidence="1">
    <location>
        <begin position="80"/>
        <end position="99"/>
    </location>
</feature>
<dbReference type="PANTHER" id="PTHR36435:SF1">
    <property type="entry name" value="CAAX AMINO TERMINAL PROTEASE FAMILY PROTEIN"/>
    <property type="match status" value="1"/>
</dbReference>
<organism evidence="3 4">
    <name type="scientific">Poritiphilus flavus</name>
    <dbReference type="NCBI Taxonomy" id="2697053"/>
    <lineage>
        <taxon>Bacteria</taxon>
        <taxon>Pseudomonadati</taxon>
        <taxon>Bacteroidota</taxon>
        <taxon>Flavobacteriia</taxon>
        <taxon>Flavobacteriales</taxon>
        <taxon>Flavobacteriaceae</taxon>
        <taxon>Poritiphilus</taxon>
    </lineage>
</organism>
<dbReference type="Pfam" id="PF02517">
    <property type="entry name" value="Rce1-like"/>
    <property type="match status" value="1"/>
</dbReference>
<dbReference type="InterPro" id="IPR003675">
    <property type="entry name" value="Rce1/LyrA-like_dom"/>
</dbReference>
<feature type="domain" description="CAAX prenyl protease 2/Lysostaphin resistance protein A-like" evidence="2">
    <location>
        <begin position="110"/>
        <end position="213"/>
    </location>
</feature>
<keyword evidence="1" id="KW-0812">Transmembrane</keyword>
<dbReference type="GO" id="GO:0006508">
    <property type="term" value="P:proteolysis"/>
    <property type="evidence" value="ECO:0007669"/>
    <property type="project" value="UniProtKB-KW"/>
</dbReference>
<keyword evidence="1" id="KW-1133">Transmembrane helix</keyword>
<dbReference type="InterPro" id="IPR052710">
    <property type="entry name" value="CAAX_protease"/>
</dbReference>
<keyword evidence="4" id="KW-1185">Reference proteome</keyword>
<evidence type="ECO:0000259" key="2">
    <source>
        <dbReference type="Pfam" id="PF02517"/>
    </source>
</evidence>
<feature type="transmembrane region" description="Helical" evidence="1">
    <location>
        <begin position="231"/>
        <end position="251"/>
    </location>
</feature>
<comment type="caution">
    <text evidence="3">The sequence shown here is derived from an EMBL/GenBank/DDBJ whole genome shotgun (WGS) entry which is preliminary data.</text>
</comment>
<dbReference type="GO" id="GO:0008237">
    <property type="term" value="F:metallopeptidase activity"/>
    <property type="evidence" value="ECO:0007669"/>
    <property type="project" value="UniProtKB-KW"/>
</dbReference>
<dbReference type="GO" id="GO:0004175">
    <property type="term" value="F:endopeptidase activity"/>
    <property type="evidence" value="ECO:0007669"/>
    <property type="project" value="UniProtKB-ARBA"/>
</dbReference>
<keyword evidence="3" id="KW-0378">Hydrolase</keyword>
<dbReference type="Proteomes" id="UP000475249">
    <property type="component" value="Unassembled WGS sequence"/>
</dbReference>
<name>A0A6L9EF34_9FLAO</name>
<feature type="transmembrane region" description="Helical" evidence="1">
    <location>
        <begin position="111"/>
        <end position="134"/>
    </location>
</feature>
<dbReference type="AlphaFoldDB" id="A0A6L9EF34"/>
<keyword evidence="1" id="KW-0472">Membrane</keyword>
<feature type="transmembrane region" description="Helical" evidence="1">
    <location>
        <begin position="176"/>
        <end position="195"/>
    </location>
</feature>
<dbReference type="GO" id="GO:0080120">
    <property type="term" value="P:CAAX-box protein maturation"/>
    <property type="evidence" value="ECO:0007669"/>
    <property type="project" value="UniProtKB-ARBA"/>
</dbReference>
<evidence type="ECO:0000313" key="3">
    <source>
        <dbReference type="EMBL" id="NAS13273.1"/>
    </source>
</evidence>
<dbReference type="PANTHER" id="PTHR36435">
    <property type="entry name" value="SLR1288 PROTEIN"/>
    <property type="match status" value="1"/>
</dbReference>
<feature type="transmembrane region" description="Helical" evidence="1">
    <location>
        <begin position="146"/>
        <end position="164"/>
    </location>
</feature>
<dbReference type="RefSeq" id="WP_161436311.1">
    <property type="nucleotide sequence ID" value="NZ_WXYO01000006.1"/>
</dbReference>
<protein>
    <submittedName>
        <fullName evidence="3">CPBP family intramembrane metalloprotease</fullName>
    </submittedName>
</protein>
<evidence type="ECO:0000313" key="4">
    <source>
        <dbReference type="Proteomes" id="UP000475249"/>
    </source>
</evidence>
<keyword evidence="3" id="KW-0482">Metalloprotease</keyword>
<gene>
    <name evidence="3" type="ORF">GTQ38_14745</name>
</gene>
<accession>A0A6L9EF34</accession>
<dbReference type="EMBL" id="WXYO01000006">
    <property type="protein sequence ID" value="NAS13273.1"/>
    <property type="molecule type" value="Genomic_DNA"/>
</dbReference>
<feature type="transmembrane region" description="Helical" evidence="1">
    <location>
        <begin position="42"/>
        <end position="60"/>
    </location>
</feature>